<evidence type="ECO:0000313" key="3">
    <source>
        <dbReference type="Proteomes" id="UP000290545"/>
    </source>
</evidence>
<name>A0A4V1MAJ5_9BACT</name>
<keyword evidence="1" id="KW-1133">Transmembrane helix</keyword>
<dbReference type="RefSeq" id="WP_129001847.1">
    <property type="nucleotide sequence ID" value="NZ_SDHZ01000001.1"/>
</dbReference>
<protein>
    <recommendedName>
        <fullName evidence="4">DoxX family protein</fullName>
    </recommendedName>
</protein>
<evidence type="ECO:0008006" key="4">
    <source>
        <dbReference type="Google" id="ProtNLM"/>
    </source>
</evidence>
<comment type="caution">
    <text evidence="2">The sequence shown here is derived from an EMBL/GenBank/DDBJ whole genome shotgun (WGS) entry which is preliminary data.</text>
</comment>
<proteinExistence type="predicted"/>
<keyword evidence="3" id="KW-1185">Reference proteome</keyword>
<dbReference type="EMBL" id="SDHZ01000001">
    <property type="protein sequence ID" value="RXK86096.1"/>
    <property type="molecule type" value="Genomic_DNA"/>
</dbReference>
<evidence type="ECO:0000256" key="1">
    <source>
        <dbReference type="SAM" id="Phobius"/>
    </source>
</evidence>
<gene>
    <name evidence="2" type="ORF">ESB13_04605</name>
</gene>
<accession>A0A4V1MAJ5</accession>
<dbReference type="Proteomes" id="UP000290545">
    <property type="component" value="Unassembled WGS sequence"/>
</dbReference>
<feature type="transmembrane region" description="Helical" evidence="1">
    <location>
        <begin position="69"/>
        <end position="88"/>
    </location>
</feature>
<feature type="transmembrane region" description="Helical" evidence="1">
    <location>
        <begin position="94"/>
        <end position="111"/>
    </location>
</feature>
<keyword evidence="1" id="KW-0472">Membrane</keyword>
<evidence type="ECO:0000313" key="2">
    <source>
        <dbReference type="EMBL" id="RXK86096.1"/>
    </source>
</evidence>
<sequence length="120" mass="13350">MLKNIMSLVLLLLAAGLSFKHGWDTLNYKQHPGSLKMMNELGISASMIPFLGGLTFLVGVLLLIPKTFFLGNLLNAISIVIIMALAVRSGNYKMVLIEIPFLVLPFVMIWLKYPFIKNAI</sequence>
<feature type="transmembrane region" description="Helical" evidence="1">
    <location>
        <begin position="46"/>
        <end position="64"/>
    </location>
</feature>
<keyword evidence="1" id="KW-0812">Transmembrane</keyword>
<organism evidence="2 3">
    <name type="scientific">Filimonas effusa</name>
    <dbReference type="NCBI Taxonomy" id="2508721"/>
    <lineage>
        <taxon>Bacteria</taxon>
        <taxon>Pseudomonadati</taxon>
        <taxon>Bacteroidota</taxon>
        <taxon>Chitinophagia</taxon>
        <taxon>Chitinophagales</taxon>
        <taxon>Chitinophagaceae</taxon>
        <taxon>Filimonas</taxon>
    </lineage>
</organism>
<dbReference type="OrthoDB" id="826196at2"/>
<dbReference type="AlphaFoldDB" id="A0A4V1MAJ5"/>
<reference evidence="2 3" key="1">
    <citation type="submission" date="2019-01" db="EMBL/GenBank/DDBJ databases">
        <title>Filimonas sp. strain TTM-71.</title>
        <authorList>
            <person name="Chen W.-M."/>
        </authorList>
    </citation>
    <scope>NUCLEOTIDE SEQUENCE [LARGE SCALE GENOMIC DNA]</scope>
    <source>
        <strain evidence="2 3">TTM-71</strain>
    </source>
</reference>